<evidence type="ECO:0000256" key="1">
    <source>
        <dbReference type="SAM" id="MobiDB-lite"/>
    </source>
</evidence>
<dbReference type="EMBL" id="FMSH01000321">
    <property type="protein sequence ID" value="SCU79011.1"/>
    <property type="molecule type" value="Genomic_DNA"/>
</dbReference>
<gene>
    <name evidence="2" type="ORF">CNECB9_3880006</name>
</gene>
<dbReference type="Pfam" id="PF18143">
    <property type="entry name" value="HAD_SAK_2"/>
    <property type="match status" value="1"/>
</dbReference>
<proteinExistence type="predicted"/>
<reference evidence="2" key="1">
    <citation type="submission" date="2016-09" db="EMBL/GenBank/DDBJ databases">
        <authorList>
            <person name="Capua I."/>
            <person name="De Benedictis P."/>
            <person name="Joannis T."/>
            <person name="Lombin L.H."/>
            <person name="Cattoli G."/>
        </authorList>
    </citation>
    <scope>NUCLEOTIDE SEQUENCE</scope>
    <source>
        <strain evidence="2">B9</strain>
    </source>
</reference>
<protein>
    <submittedName>
        <fullName evidence="2">Uncharacterized protein</fullName>
    </submittedName>
</protein>
<organism evidence="2">
    <name type="scientific">Cupriavidus necator</name>
    <name type="common">Alcaligenes eutrophus</name>
    <name type="synonym">Ralstonia eutropha</name>
    <dbReference type="NCBI Taxonomy" id="106590"/>
    <lineage>
        <taxon>Bacteria</taxon>
        <taxon>Pseudomonadati</taxon>
        <taxon>Pseudomonadota</taxon>
        <taxon>Betaproteobacteria</taxon>
        <taxon>Burkholderiales</taxon>
        <taxon>Burkholderiaceae</taxon>
        <taxon>Cupriavidus</taxon>
    </lineage>
</organism>
<feature type="region of interest" description="Disordered" evidence="1">
    <location>
        <begin position="1"/>
        <end position="30"/>
    </location>
</feature>
<dbReference type="AlphaFoldDB" id="A0A1K0JE57"/>
<evidence type="ECO:0000313" key="2">
    <source>
        <dbReference type="EMBL" id="SCU79011.1"/>
    </source>
</evidence>
<name>A0A1K0JE57_CUPNE</name>
<sequence>MPQRAPDLPTPTTPNGPSPNERICGGRSGRRRGVLRRRNDTTTMILFLDFDGVLHPDAVYLVNGRPQLRAEGSLFMWAPILEANLDPYPQVQIVLSTSWVRVLKSFTRTRAYLPAALQARVIGATWHSAMARHHEGAHRVEASWFSELSRYAQIARYIARAGLRAEHWLAIDDDSEEWPAELRDHLVETDGALGLASASAQLELAQRLEGMAAKTLSGK</sequence>
<accession>A0A1K0JE57</accession>
<feature type="compositionally biased region" description="Pro residues" evidence="1">
    <location>
        <begin position="8"/>
        <end position="17"/>
    </location>
</feature>